<evidence type="ECO:0000256" key="4">
    <source>
        <dbReference type="ARBA" id="ARBA00023136"/>
    </source>
</evidence>
<feature type="transmembrane region" description="Helical" evidence="5">
    <location>
        <begin position="219"/>
        <end position="238"/>
    </location>
</feature>
<dbReference type="Gene3D" id="1.20.1720.10">
    <property type="entry name" value="Multidrug resistance protein D"/>
    <property type="match status" value="1"/>
</dbReference>
<feature type="transmembrane region" description="Helical" evidence="5">
    <location>
        <begin position="64"/>
        <end position="83"/>
    </location>
</feature>
<dbReference type="AlphaFoldDB" id="A0A0U1M7J8"/>
<dbReference type="OrthoDB" id="440553at2759"/>
<name>A0A0U1M7J8_TALIS</name>
<feature type="transmembrane region" description="Helical" evidence="5">
    <location>
        <begin position="183"/>
        <end position="207"/>
    </location>
</feature>
<feature type="transmembrane region" description="Helical" evidence="5">
    <location>
        <begin position="496"/>
        <end position="516"/>
    </location>
</feature>
<organism evidence="7 8">
    <name type="scientific">Talaromyces islandicus</name>
    <name type="common">Penicillium islandicum</name>
    <dbReference type="NCBI Taxonomy" id="28573"/>
    <lineage>
        <taxon>Eukaryota</taxon>
        <taxon>Fungi</taxon>
        <taxon>Dikarya</taxon>
        <taxon>Ascomycota</taxon>
        <taxon>Pezizomycotina</taxon>
        <taxon>Eurotiomycetes</taxon>
        <taxon>Eurotiomycetidae</taxon>
        <taxon>Eurotiales</taxon>
        <taxon>Trichocomaceae</taxon>
        <taxon>Talaromyces</taxon>
        <taxon>Talaromyces sect. Islandici</taxon>
    </lineage>
</organism>
<gene>
    <name evidence="7" type="primary">comD3</name>
    <name evidence="7" type="ORF">PISL3812_07998</name>
</gene>
<accession>A0A0U1M7J8</accession>
<dbReference type="GO" id="GO:0005886">
    <property type="term" value="C:plasma membrane"/>
    <property type="evidence" value="ECO:0007669"/>
    <property type="project" value="TreeGrafter"/>
</dbReference>
<dbReference type="EMBL" id="CVMT01000008">
    <property type="protein sequence ID" value="CRG90950.1"/>
    <property type="molecule type" value="Genomic_DNA"/>
</dbReference>
<dbReference type="PANTHER" id="PTHR23501:SF43">
    <property type="entry name" value="MULTIDRUG TRANSPORTER, PUTATIVE (AFU_ORTHOLOGUE AFUA_6G03040)-RELATED"/>
    <property type="match status" value="1"/>
</dbReference>
<dbReference type="PROSITE" id="PS50850">
    <property type="entry name" value="MFS"/>
    <property type="match status" value="1"/>
</dbReference>
<feature type="transmembrane region" description="Helical" evidence="5">
    <location>
        <begin position="28"/>
        <end position="52"/>
    </location>
</feature>
<feature type="transmembrane region" description="Helical" evidence="5">
    <location>
        <begin position="95"/>
        <end position="114"/>
    </location>
</feature>
<dbReference type="PANTHER" id="PTHR23501">
    <property type="entry name" value="MAJOR FACILITATOR SUPERFAMILY"/>
    <property type="match status" value="1"/>
</dbReference>
<dbReference type="InterPro" id="IPR011701">
    <property type="entry name" value="MFS"/>
</dbReference>
<keyword evidence="2 5" id="KW-0812">Transmembrane</keyword>
<feature type="transmembrane region" description="Helical" evidence="5">
    <location>
        <begin position="433"/>
        <end position="451"/>
    </location>
</feature>
<keyword evidence="8" id="KW-1185">Reference proteome</keyword>
<evidence type="ECO:0000259" key="6">
    <source>
        <dbReference type="PROSITE" id="PS50850"/>
    </source>
</evidence>
<dbReference type="PRINTS" id="PR01036">
    <property type="entry name" value="TCRTETB"/>
</dbReference>
<dbReference type="InterPro" id="IPR020846">
    <property type="entry name" value="MFS_dom"/>
</dbReference>
<reference evidence="7 8" key="1">
    <citation type="submission" date="2015-04" db="EMBL/GenBank/DDBJ databases">
        <authorList>
            <person name="Syromyatnikov M.Y."/>
            <person name="Popov V.N."/>
        </authorList>
    </citation>
    <scope>NUCLEOTIDE SEQUENCE [LARGE SCALE GENOMIC DNA]</scope>
    <source>
        <strain evidence="7">WF-38-12</strain>
    </source>
</reference>
<evidence type="ECO:0000256" key="2">
    <source>
        <dbReference type="ARBA" id="ARBA00022692"/>
    </source>
</evidence>
<feature type="transmembrane region" description="Helical" evidence="5">
    <location>
        <begin position="244"/>
        <end position="269"/>
    </location>
</feature>
<dbReference type="InterPro" id="IPR036259">
    <property type="entry name" value="MFS_trans_sf"/>
</dbReference>
<dbReference type="GO" id="GO:0022857">
    <property type="term" value="F:transmembrane transporter activity"/>
    <property type="evidence" value="ECO:0007669"/>
    <property type="project" value="InterPro"/>
</dbReference>
<dbReference type="Gene3D" id="1.20.1250.20">
    <property type="entry name" value="MFS general substrate transporter like domains"/>
    <property type="match status" value="1"/>
</dbReference>
<dbReference type="OMA" id="RASWIVV"/>
<dbReference type="Pfam" id="PF07690">
    <property type="entry name" value="MFS_1"/>
    <property type="match status" value="1"/>
</dbReference>
<comment type="subcellular location">
    <subcellularLocation>
        <location evidence="1">Membrane</location>
        <topology evidence="1">Multi-pass membrane protein</topology>
    </subcellularLocation>
</comment>
<evidence type="ECO:0000313" key="8">
    <source>
        <dbReference type="Proteomes" id="UP000054383"/>
    </source>
</evidence>
<feature type="transmembrane region" description="Helical" evidence="5">
    <location>
        <begin position="333"/>
        <end position="351"/>
    </location>
</feature>
<feature type="transmembrane region" description="Helical" evidence="5">
    <location>
        <begin position="295"/>
        <end position="313"/>
    </location>
</feature>
<feature type="transmembrane region" description="Helical" evidence="5">
    <location>
        <begin position="391"/>
        <end position="412"/>
    </location>
</feature>
<feature type="transmembrane region" description="Helical" evidence="5">
    <location>
        <begin position="358"/>
        <end position="379"/>
    </location>
</feature>
<evidence type="ECO:0000313" key="7">
    <source>
        <dbReference type="EMBL" id="CRG90950.1"/>
    </source>
</evidence>
<sequence length="542" mass="57991">MGNSFDTHDEVKKSPQLDPSKISNFRMVICMIGLWTCLFLSALETTIVATALNKISSDLDSLGQSTWIVVAYLLTYNGFLLLFSKLTDIFGQKSLLILAQSIFLVFSMACGAAKTMNQLIIFRALQGIGGSGIYSTVFVIVTKIITVDKIGLYTGILSSVFAIASLLGPILGGVIVDNTTWRWVFFINGPGIVLSLAFIIPGIPSLGEQILDKQNLRRVDIVGGLLSLAWPTMLVFALEEGGDSYGWGSSVIIGTLVGGGVSLIIFIFYERWVQNNSQQEPILPIRLLKSPKLDLNLLTMFCLGVCFYASIVLLPQRFQAVYGMTPMSAGIHLLPFTIVSPLFSIVCGVVLGKAQKSAIYLMMGGAAMTVVGVALIGSMPTNTTTIGNEVYGYEVILAAGSGFMMPPLIMMLKTEFSDADLASAMGANNTSRTLGGCVGLAVCSTVLHSNLKSLLAEFLKPDQVTAVIHSSATAGLTKAQLVQVAEAYSKSYNNQFRALLAFAAVGMVSAVVLGILRTRQARARPISIAQGTFLELGDHGDK</sequence>
<dbReference type="SUPFAM" id="SSF103473">
    <property type="entry name" value="MFS general substrate transporter"/>
    <property type="match status" value="2"/>
</dbReference>
<feature type="domain" description="Major facilitator superfamily (MFS) profile" evidence="6">
    <location>
        <begin position="30"/>
        <end position="521"/>
    </location>
</feature>
<evidence type="ECO:0000256" key="1">
    <source>
        <dbReference type="ARBA" id="ARBA00004141"/>
    </source>
</evidence>
<feature type="transmembrane region" description="Helical" evidence="5">
    <location>
        <begin position="120"/>
        <end position="141"/>
    </location>
</feature>
<evidence type="ECO:0000256" key="3">
    <source>
        <dbReference type="ARBA" id="ARBA00022989"/>
    </source>
</evidence>
<keyword evidence="4 5" id="KW-0472">Membrane</keyword>
<feature type="transmembrane region" description="Helical" evidence="5">
    <location>
        <begin position="150"/>
        <end position="171"/>
    </location>
</feature>
<evidence type="ECO:0000256" key="5">
    <source>
        <dbReference type="SAM" id="Phobius"/>
    </source>
</evidence>
<keyword evidence="3 5" id="KW-1133">Transmembrane helix</keyword>
<proteinExistence type="predicted"/>
<dbReference type="Proteomes" id="UP000054383">
    <property type="component" value="Unassembled WGS sequence"/>
</dbReference>
<protein>
    <submittedName>
        <fullName evidence="7">Multidrug resistance protein fnx1</fullName>
    </submittedName>
</protein>